<evidence type="ECO:0000256" key="1">
    <source>
        <dbReference type="ARBA" id="ARBA00023125"/>
    </source>
</evidence>
<dbReference type="InterPro" id="IPR009061">
    <property type="entry name" value="DNA-bd_dom_put_sf"/>
</dbReference>
<reference evidence="3 4" key="1">
    <citation type="submission" date="2019-01" db="EMBL/GenBank/DDBJ databases">
        <title>Novel species of Nocardioides.</title>
        <authorList>
            <person name="Liu Q."/>
            <person name="Xin Y.-H."/>
        </authorList>
    </citation>
    <scope>NUCLEOTIDE SEQUENCE [LARGE SCALE GENOMIC DNA]</scope>
    <source>
        <strain evidence="3 4">CGMCC 4.6882</strain>
    </source>
</reference>
<keyword evidence="1" id="KW-0238">DNA-binding</keyword>
<dbReference type="OrthoDB" id="9800334at2"/>
<evidence type="ECO:0000313" key="4">
    <source>
        <dbReference type="Proteomes" id="UP000294071"/>
    </source>
</evidence>
<evidence type="ECO:0000313" key="3">
    <source>
        <dbReference type="EMBL" id="RYB94725.1"/>
    </source>
</evidence>
<dbReference type="Pfam" id="PF10069">
    <property type="entry name" value="DICT"/>
    <property type="match status" value="1"/>
</dbReference>
<dbReference type="SUPFAM" id="SSF46955">
    <property type="entry name" value="Putative DNA-binding domain"/>
    <property type="match status" value="1"/>
</dbReference>
<dbReference type="GO" id="GO:0003700">
    <property type="term" value="F:DNA-binding transcription factor activity"/>
    <property type="evidence" value="ECO:0007669"/>
    <property type="project" value="InterPro"/>
</dbReference>
<dbReference type="Gene3D" id="1.10.1660.10">
    <property type="match status" value="1"/>
</dbReference>
<dbReference type="EMBL" id="SDWT01000001">
    <property type="protein sequence ID" value="RYB94725.1"/>
    <property type="molecule type" value="Genomic_DNA"/>
</dbReference>
<accession>A0A4Q2S2V1</accession>
<dbReference type="InterPro" id="IPR000551">
    <property type="entry name" value="MerR-type_HTH_dom"/>
</dbReference>
<comment type="caution">
    <text evidence="3">The sequence shown here is derived from an EMBL/GenBank/DDBJ whole genome shotgun (WGS) entry which is preliminary data.</text>
</comment>
<dbReference type="Pfam" id="PF13411">
    <property type="entry name" value="MerR_1"/>
    <property type="match status" value="1"/>
</dbReference>
<feature type="domain" description="HTH merR-type" evidence="2">
    <location>
        <begin position="21"/>
        <end position="90"/>
    </location>
</feature>
<gene>
    <name evidence="3" type="ORF">EUA93_10440</name>
</gene>
<dbReference type="Proteomes" id="UP000294071">
    <property type="component" value="Unassembled WGS sequence"/>
</dbReference>
<dbReference type="InterPro" id="IPR047057">
    <property type="entry name" value="MerR_fam"/>
</dbReference>
<dbReference type="PANTHER" id="PTHR30204:SF97">
    <property type="entry name" value="MERR FAMILY REGULATORY PROTEIN"/>
    <property type="match status" value="1"/>
</dbReference>
<dbReference type="AlphaFoldDB" id="A0A4Q2S2V1"/>
<evidence type="ECO:0000259" key="2">
    <source>
        <dbReference type="PROSITE" id="PS50937"/>
    </source>
</evidence>
<proteinExistence type="predicted"/>
<dbReference type="GO" id="GO:0003677">
    <property type="term" value="F:DNA binding"/>
    <property type="evidence" value="ECO:0007669"/>
    <property type="project" value="UniProtKB-KW"/>
</dbReference>
<organism evidence="3 4">
    <name type="scientific">Nocardioides oleivorans</name>
    <dbReference type="NCBI Taxonomy" id="273676"/>
    <lineage>
        <taxon>Bacteria</taxon>
        <taxon>Bacillati</taxon>
        <taxon>Actinomycetota</taxon>
        <taxon>Actinomycetes</taxon>
        <taxon>Propionibacteriales</taxon>
        <taxon>Nocardioidaceae</taxon>
        <taxon>Nocardioides</taxon>
    </lineage>
</organism>
<protein>
    <submittedName>
        <fullName evidence="3">MerR family transcriptional regulator</fullName>
    </submittedName>
</protein>
<dbReference type="PANTHER" id="PTHR30204">
    <property type="entry name" value="REDOX-CYCLING DRUG-SENSING TRANSCRIPTIONAL ACTIVATOR SOXR"/>
    <property type="match status" value="1"/>
</dbReference>
<name>A0A4Q2S2V1_9ACTN</name>
<sequence length="285" mass="31269">MAPPHLTPAEGRSSHDPAPALLSIGELAALSGVGATTLRSWEQRFGFPTPVRTSGGQRRYHAADLDRVRRVVEARERGLRLGAAVELAELAGQEGQQSLYADLRASHPHVQPITLGIKVMKALTWSIEDECLAHASRPQLFGCFQDERSFRLAGRRWRELSRSASSATAFSSFDRSDPAATPARVALPRDSPMLNEWFLVCADRQMSVVLSAWEPPRTGADDARRFEVLLSLEPDVVRDAARFCSDTAQRLGVRLPAPGADVSGLDEDPRRSASLLRRFATYADS</sequence>
<dbReference type="CDD" id="cd01104">
    <property type="entry name" value="HTH_MlrA-CarA"/>
    <property type="match status" value="1"/>
</dbReference>
<keyword evidence="4" id="KW-1185">Reference proteome</keyword>
<dbReference type="RefSeq" id="WP_129400073.1">
    <property type="nucleotide sequence ID" value="NZ_SDWT01000001.1"/>
</dbReference>
<dbReference type="SMART" id="SM00422">
    <property type="entry name" value="HTH_MERR"/>
    <property type="match status" value="1"/>
</dbReference>
<dbReference type="InterPro" id="IPR019278">
    <property type="entry name" value="DICT_dom"/>
</dbReference>
<dbReference type="PROSITE" id="PS50937">
    <property type="entry name" value="HTH_MERR_2"/>
    <property type="match status" value="1"/>
</dbReference>